<feature type="transmembrane region" description="Helical" evidence="16">
    <location>
        <begin position="193"/>
        <end position="215"/>
    </location>
</feature>
<feature type="transmembrane region" description="Helical" evidence="16">
    <location>
        <begin position="430"/>
        <end position="453"/>
    </location>
</feature>
<comment type="similarity">
    <text evidence="15">Belongs to the heme-copper respiratory oxidase family.</text>
</comment>
<evidence type="ECO:0000256" key="4">
    <source>
        <dbReference type="ARBA" id="ARBA00022617"/>
    </source>
</evidence>
<feature type="transmembrane region" description="Helical" evidence="16">
    <location>
        <begin position="142"/>
        <end position="165"/>
    </location>
</feature>
<keyword evidence="3 15" id="KW-0813">Transport</keyword>
<comment type="function">
    <text evidence="16">Cytochrome c oxidase is the component of the respiratory chain that catalyzes the reduction of oxygen to water. Subunits 1-3 form the functional core of the enzyme complex. CO I is the catalytic subunit of the enzyme. Electrons originating in cytochrome c are transferred via the copper A center of subunit 2 and heme A of subunit 1 to the bimetallic center formed by heme A3 and copper B.</text>
</comment>
<sequence>MTGNAGSDSSAPAGGHGPDGPAGPDGPHGPHGPHGPNGAYGGHGPQSFWTKYVWSQDHKVIAVQYTCTAIAVGLVGLVLSNLMRMQLGFPGKFSFIDANHYYQYVTMHGMIMVIYLLTALFLGGFGNYLIPLMVGARDMVFPFLNMLSYWVYLLAVIVLMASFFVPGGPTGAGWTLYPPQAILPGTPGTEWGIVLMLVSLLIFIVAATMGGLNYVTTVLQARTEGMTLLRMPLTVWGIVMATVLALLAFPALFVSGVMMLLDKTLHTSFFMPALVSMGQPLDYRGGSPLLFQHLFWFFGHPEVYIVALPAFGIVSDLISVHARKNIFGYRMMVWAILAIGALSFVVWAHHMFISGMNPYFGFLFATTTLIIAIPTAIKVYNWVLTLWRGDIHLTVPMLFAIGFISTFVIGGLTGLFLGNVSVDMPLSNTYFVVAHFHMVMGVAPLLTIFGGIYHWYPLVTGRRLNDRLGQWHFWITFLGTYAIFFPMHYLGVLGMPRRYYEFQNYSFIPDSAHAMNAYISVAAFIVALGQLLFLFNLAWSVRHGRPAGANPWRAASLEWQTPNVPPVHGNWGPVLPTAYRWPYEYSVPGDVDDVVPQNLAPDPRRPATLVNGDSAALHGRVAPPGSPGTAPHGPPNSPSSGAPGGPTPGSTPGPTPGATS</sequence>
<evidence type="ECO:0000256" key="17">
    <source>
        <dbReference type="SAM" id="MobiDB-lite"/>
    </source>
</evidence>
<dbReference type="InterPro" id="IPR000883">
    <property type="entry name" value="Cyt_C_Oxase_1"/>
</dbReference>
<dbReference type="UniPathway" id="UPA00705"/>
<dbReference type="SUPFAM" id="SSF81442">
    <property type="entry name" value="Cytochrome c oxidase subunit I-like"/>
    <property type="match status" value="1"/>
</dbReference>
<evidence type="ECO:0000256" key="8">
    <source>
        <dbReference type="ARBA" id="ARBA00022967"/>
    </source>
</evidence>
<dbReference type="RefSeq" id="WP_425495376.1">
    <property type="nucleotide sequence ID" value="NZ_CABPSQ010000007.1"/>
</dbReference>
<name>A0A5E5ACH8_9BURK</name>
<comment type="catalytic activity">
    <reaction evidence="14 16">
        <text>4 Fe(II)-[cytochrome c] + O2 + 8 H(+)(in) = 4 Fe(III)-[cytochrome c] + 2 H2O + 4 H(+)(out)</text>
        <dbReference type="Rhea" id="RHEA:11436"/>
        <dbReference type="Rhea" id="RHEA-COMP:10350"/>
        <dbReference type="Rhea" id="RHEA-COMP:14399"/>
        <dbReference type="ChEBI" id="CHEBI:15377"/>
        <dbReference type="ChEBI" id="CHEBI:15378"/>
        <dbReference type="ChEBI" id="CHEBI:15379"/>
        <dbReference type="ChEBI" id="CHEBI:29033"/>
        <dbReference type="ChEBI" id="CHEBI:29034"/>
        <dbReference type="EC" id="7.1.1.9"/>
    </reaction>
</comment>
<dbReference type="AlphaFoldDB" id="A0A5E5ACH8"/>
<dbReference type="Gene3D" id="1.20.210.10">
    <property type="entry name" value="Cytochrome c oxidase-like, subunit I domain"/>
    <property type="match status" value="1"/>
</dbReference>
<keyword evidence="6 15" id="KW-0812">Transmembrane</keyword>
<protein>
    <recommendedName>
        <fullName evidence="16">Cytochrome c oxidase subunit 1</fullName>
        <ecNumber evidence="16">7.1.1.9</ecNumber>
    </recommendedName>
</protein>
<reference evidence="19 20" key="1">
    <citation type="submission" date="2019-08" db="EMBL/GenBank/DDBJ databases">
        <authorList>
            <person name="Peeters C."/>
        </authorList>
    </citation>
    <scope>NUCLEOTIDE SEQUENCE [LARGE SCALE GENOMIC DNA]</scope>
    <source>
        <strain evidence="19 20">LMG 31118</strain>
    </source>
</reference>
<evidence type="ECO:0000256" key="2">
    <source>
        <dbReference type="ARBA" id="ARBA00004673"/>
    </source>
</evidence>
<evidence type="ECO:0000256" key="1">
    <source>
        <dbReference type="ARBA" id="ARBA00004141"/>
    </source>
</evidence>
<feature type="transmembrane region" description="Helical" evidence="16">
    <location>
        <begin position="102"/>
        <end position="130"/>
    </location>
</feature>
<dbReference type="GO" id="GO:0015990">
    <property type="term" value="P:electron transport coupled proton transport"/>
    <property type="evidence" value="ECO:0007669"/>
    <property type="project" value="InterPro"/>
</dbReference>
<feature type="transmembrane region" description="Helical" evidence="16">
    <location>
        <begin position="395"/>
        <end position="418"/>
    </location>
</feature>
<evidence type="ECO:0000259" key="18">
    <source>
        <dbReference type="PROSITE" id="PS50855"/>
    </source>
</evidence>
<dbReference type="GO" id="GO:0020037">
    <property type="term" value="F:heme binding"/>
    <property type="evidence" value="ECO:0007669"/>
    <property type="project" value="InterPro"/>
</dbReference>
<keyword evidence="8" id="KW-1278">Translocase</keyword>
<evidence type="ECO:0000256" key="14">
    <source>
        <dbReference type="ARBA" id="ARBA00047816"/>
    </source>
</evidence>
<keyword evidence="7 16" id="KW-0479">Metal-binding</keyword>
<dbReference type="EMBL" id="CABPSQ010000007">
    <property type="protein sequence ID" value="VVE70888.1"/>
    <property type="molecule type" value="Genomic_DNA"/>
</dbReference>
<evidence type="ECO:0000256" key="3">
    <source>
        <dbReference type="ARBA" id="ARBA00022448"/>
    </source>
</evidence>
<feature type="transmembrane region" description="Helical" evidence="16">
    <location>
        <begin position="235"/>
        <end position="261"/>
    </location>
</feature>
<feature type="transmembrane region" description="Helical" evidence="16">
    <location>
        <begin position="60"/>
        <end position="82"/>
    </location>
</feature>
<proteinExistence type="inferred from homology"/>
<evidence type="ECO:0000256" key="11">
    <source>
        <dbReference type="ARBA" id="ARBA00023004"/>
    </source>
</evidence>
<dbReference type="PROSITE" id="PS50855">
    <property type="entry name" value="COX1"/>
    <property type="match status" value="1"/>
</dbReference>
<keyword evidence="4 15" id="KW-0349">Heme</keyword>
<evidence type="ECO:0000256" key="10">
    <source>
        <dbReference type="ARBA" id="ARBA00022989"/>
    </source>
</evidence>
<dbReference type="PRINTS" id="PR01165">
    <property type="entry name" value="CYCOXIDASEI"/>
</dbReference>
<evidence type="ECO:0000256" key="13">
    <source>
        <dbReference type="ARBA" id="ARBA00023136"/>
    </source>
</evidence>
<evidence type="ECO:0000256" key="7">
    <source>
        <dbReference type="ARBA" id="ARBA00022723"/>
    </source>
</evidence>
<feature type="region of interest" description="Disordered" evidence="17">
    <location>
        <begin position="594"/>
        <end position="660"/>
    </location>
</feature>
<comment type="pathway">
    <text evidence="2 16">Energy metabolism; oxidative phosphorylation.</text>
</comment>
<dbReference type="GO" id="GO:0022904">
    <property type="term" value="P:respiratory electron transport chain"/>
    <property type="evidence" value="ECO:0007669"/>
    <property type="project" value="TreeGrafter"/>
</dbReference>
<feature type="region of interest" description="Disordered" evidence="17">
    <location>
        <begin position="1"/>
        <end position="40"/>
    </location>
</feature>
<feature type="transmembrane region" description="Helical" evidence="16">
    <location>
        <begin position="515"/>
        <end position="535"/>
    </location>
</feature>
<keyword evidence="16" id="KW-1003">Cell membrane</keyword>
<keyword evidence="5 15" id="KW-0679">Respiratory chain</keyword>
<evidence type="ECO:0000256" key="9">
    <source>
        <dbReference type="ARBA" id="ARBA00022982"/>
    </source>
</evidence>
<evidence type="ECO:0000256" key="12">
    <source>
        <dbReference type="ARBA" id="ARBA00023008"/>
    </source>
</evidence>
<dbReference type="InterPro" id="IPR014241">
    <property type="entry name" value="Cyt_c_oxidase_su1_bac"/>
</dbReference>
<keyword evidence="20" id="KW-1185">Reference proteome</keyword>
<dbReference type="Pfam" id="PF00115">
    <property type="entry name" value="COX1"/>
    <property type="match status" value="1"/>
</dbReference>
<keyword evidence="13 16" id="KW-0472">Membrane</keyword>
<dbReference type="InterPro" id="IPR023616">
    <property type="entry name" value="Cyt_c_oxase-like_su1_dom"/>
</dbReference>
<dbReference type="GO" id="GO:0046872">
    <property type="term" value="F:metal ion binding"/>
    <property type="evidence" value="ECO:0007669"/>
    <property type="project" value="UniProtKB-KW"/>
</dbReference>
<dbReference type="PANTHER" id="PTHR10422">
    <property type="entry name" value="CYTOCHROME C OXIDASE SUBUNIT 1"/>
    <property type="match status" value="1"/>
</dbReference>
<keyword evidence="11 16" id="KW-0408">Iron</keyword>
<evidence type="ECO:0000256" key="5">
    <source>
        <dbReference type="ARBA" id="ARBA00022660"/>
    </source>
</evidence>
<feature type="transmembrane region" description="Helical" evidence="16">
    <location>
        <begin position="473"/>
        <end position="495"/>
    </location>
</feature>
<evidence type="ECO:0000256" key="6">
    <source>
        <dbReference type="ARBA" id="ARBA00022692"/>
    </source>
</evidence>
<keyword evidence="9 15" id="KW-0249">Electron transport</keyword>
<comment type="subcellular location">
    <subcellularLocation>
        <location evidence="16">Cell membrane</location>
        <topology evidence="16">Multi-pass membrane protein</topology>
    </subcellularLocation>
    <subcellularLocation>
        <location evidence="1">Membrane</location>
        <topology evidence="1">Multi-pass membrane protein</topology>
    </subcellularLocation>
</comment>
<dbReference type="GO" id="GO:0006119">
    <property type="term" value="P:oxidative phosphorylation"/>
    <property type="evidence" value="ECO:0007669"/>
    <property type="project" value="UniProtKB-UniPathway"/>
</dbReference>
<evidence type="ECO:0000313" key="19">
    <source>
        <dbReference type="EMBL" id="VVE70888.1"/>
    </source>
</evidence>
<feature type="compositionally biased region" description="Pro residues" evidence="17">
    <location>
        <begin position="645"/>
        <end position="660"/>
    </location>
</feature>
<evidence type="ECO:0000256" key="16">
    <source>
        <dbReference type="RuleBase" id="RU363061"/>
    </source>
</evidence>
<organism evidence="19 20">
    <name type="scientific">Pandoraea captiosa</name>
    <dbReference type="NCBI Taxonomy" id="2508302"/>
    <lineage>
        <taxon>Bacteria</taxon>
        <taxon>Pseudomonadati</taxon>
        <taxon>Pseudomonadota</taxon>
        <taxon>Betaproteobacteria</taxon>
        <taxon>Burkholderiales</taxon>
        <taxon>Burkholderiaceae</taxon>
        <taxon>Pandoraea</taxon>
    </lineage>
</organism>
<dbReference type="GO" id="GO:0004129">
    <property type="term" value="F:cytochrome-c oxidase activity"/>
    <property type="evidence" value="ECO:0007669"/>
    <property type="project" value="UniProtKB-EC"/>
</dbReference>
<gene>
    <name evidence="19" type="ORF">PCA31118_03686</name>
</gene>
<dbReference type="Proteomes" id="UP000414136">
    <property type="component" value="Unassembled WGS sequence"/>
</dbReference>
<dbReference type="InterPro" id="IPR023615">
    <property type="entry name" value="Cyt_c_Oxase_su1_BS"/>
</dbReference>
<feature type="transmembrane region" description="Helical" evidence="16">
    <location>
        <begin position="303"/>
        <end position="320"/>
    </location>
</feature>
<keyword evidence="12 16" id="KW-0186">Copper</keyword>
<feature type="transmembrane region" description="Helical" evidence="16">
    <location>
        <begin position="359"/>
        <end position="383"/>
    </location>
</feature>
<feature type="domain" description="Cytochrome oxidase subunit I profile" evidence="18">
    <location>
        <begin position="48"/>
        <end position="579"/>
    </location>
</feature>
<accession>A0A5E5ACH8</accession>
<dbReference type="GO" id="GO:0005886">
    <property type="term" value="C:plasma membrane"/>
    <property type="evidence" value="ECO:0007669"/>
    <property type="project" value="UniProtKB-SubCell"/>
</dbReference>
<dbReference type="InterPro" id="IPR036927">
    <property type="entry name" value="Cyt_c_oxase-like_su1_sf"/>
</dbReference>
<evidence type="ECO:0000256" key="15">
    <source>
        <dbReference type="RuleBase" id="RU000370"/>
    </source>
</evidence>
<feature type="transmembrane region" description="Helical" evidence="16">
    <location>
        <begin position="332"/>
        <end position="353"/>
    </location>
</feature>
<evidence type="ECO:0000313" key="20">
    <source>
        <dbReference type="Proteomes" id="UP000414136"/>
    </source>
</evidence>
<feature type="compositionally biased region" description="Polar residues" evidence="17">
    <location>
        <begin position="1"/>
        <end position="10"/>
    </location>
</feature>
<keyword evidence="10 16" id="KW-1133">Transmembrane helix</keyword>
<dbReference type="PANTHER" id="PTHR10422:SF18">
    <property type="entry name" value="CYTOCHROME C OXIDASE SUBUNIT 1"/>
    <property type="match status" value="1"/>
</dbReference>
<dbReference type="EC" id="7.1.1.9" evidence="16"/>
<dbReference type="NCBIfam" id="TIGR02891">
    <property type="entry name" value="CtaD_CoxA"/>
    <property type="match status" value="1"/>
</dbReference>
<dbReference type="PROSITE" id="PS00077">
    <property type="entry name" value="COX1_CUB"/>
    <property type="match status" value="1"/>
</dbReference>